<keyword evidence="1" id="KW-0472">Membrane</keyword>
<evidence type="ECO:0000313" key="3">
    <source>
        <dbReference type="Proteomes" id="UP000029889"/>
    </source>
</evidence>
<dbReference type="GeneID" id="22111266"/>
<keyword evidence="3" id="KW-1185">Reference proteome</keyword>
<dbReference type="KEGG" id="vg:22111266"/>
<feature type="transmembrane region" description="Helical" evidence="1">
    <location>
        <begin position="84"/>
        <end position="106"/>
    </location>
</feature>
<protein>
    <submittedName>
        <fullName evidence="2">Uncharacterized protein</fullName>
    </submittedName>
</protein>
<organism evidence="2 3">
    <name type="scientific">Escherichia phage 121Q</name>
    <dbReference type="NCBI Taxonomy" id="1555202"/>
    <lineage>
        <taxon>Viruses</taxon>
        <taxon>Duplodnaviria</taxon>
        <taxon>Heunggongvirae</taxon>
        <taxon>Uroviricota</taxon>
        <taxon>Caudoviricetes</taxon>
        <taxon>Asteriusvirus</taxon>
        <taxon>Asteriusvirus av121Q</taxon>
    </lineage>
</organism>
<reference evidence="2 3" key="1">
    <citation type="submission" date="2014-09" db="EMBL/GenBank/DDBJ databases">
        <authorList>
            <person name="Lapin J.S."/>
            <person name="Pope W.H."/>
            <person name="Hua J."/>
            <person name="Ford M.E."/>
            <person name="Conway J.F."/>
            <person name="Hatfull G.F."/>
            <person name="Hendrix R.W."/>
        </authorList>
    </citation>
    <scope>NUCLEOTIDE SEQUENCE [LARGE SCALE GENOMIC DNA]</scope>
</reference>
<keyword evidence="1" id="KW-0812">Transmembrane</keyword>
<keyword evidence="1" id="KW-1133">Transmembrane helix</keyword>
<dbReference type="EMBL" id="KM507819">
    <property type="protein sequence ID" value="AIT14116.1"/>
    <property type="molecule type" value="Genomic_DNA"/>
</dbReference>
<name>A0A097EXI9_9CAUD</name>
<proteinExistence type="predicted"/>
<dbReference type="RefSeq" id="YP_009101813.1">
    <property type="nucleotide sequence ID" value="NC_025447.1"/>
</dbReference>
<feature type="transmembrane region" description="Helical" evidence="1">
    <location>
        <begin position="20"/>
        <end position="39"/>
    </location>
</feature>
<evidence type="ECO:0000256" key="1">
    <source>
        <dbReference type="SAM" id="Phobius"/>
    </source>
</evidence>
<gene>
    <name evidence="2" type="primary">226</name>
    <name evidence="2" type="ORF">PBI_121Q_226</name>
</gene>
<dbReference type="Proteomes" id="UP000029889">
    <property type="component" value="Segment"/>
</dbReference>
<evidence type="ECO:0000313" key="2">
    <source>
        <dbReference type="EMBL" id="AIT14116.1"/>
    </source>
</evidence>
<accession>A0A097EXI9</accession>
<sequence>MFEAYLEFLRSSPVAHSLAGIILTTYVSFWVVMFLGWYFKRQFYKRNGEDFMNSVINQSLFASTLIACIVATLTGKVLPAFSAVYGTLGMICLTFILTIKICCVMIELRNKIPEE</sequence>
<feature type="transmembrane region" description="Helical" evidence="1">
    <location>
        <begin position="60"/>
        <end position="78"/>
    </location>
</feature>